<dbReference type="GO" id="GO:0005634">
    <property type="term" value="C:nucleus"/>
    <property type="evidence" value="ECO:0007669"/>
    <property type="project" value="TreeGrafter"/>
</dbReference>
<dbReference type="Pfam" id="PF03221">
    <property type="entry name" value="HTH_Tnp_Tc5"/>
    <property type="match status" value="1"/>
</dbReference>
<dbReference type="SUPFAM" id="SSF46689">
    <property type="entry name" value="Homeodomain-like"/>
    <property type="match status" value="1"/>
</dbReference>
<feature type="region of interest" description="Disordered" evidence="2">
    <location>
        <begin position="223"/>
        <end position="247"/>
    </location>
</feature>
<reference evidence="4" key="1">
    <citation type="submission" date="2017-12" db="EMBL/GenBank/DDBJ databases">
        <title>Gene loss provides genomic basis for host adaptation in cereal stripe rust fungi.</title>
        <authorList>
            <person name="Xia C."/>
        </authorList>
    </citation>
    <scope>NUCLEOTIDE SEQUENCE [LARGE SCALE GENOMIC DNA]</scope>
    <source>
        <strain evidence="4">93-210</strain>
    </source>
</reference>
<keyword evidence="5" id="KW-1185">Reference proteome</keyword>
<feature type="compositionally biased region" description="Polar residues" evidence="2">
    <location>
        <begin position="175"/>
        <end position="194"/>
    </location>
</feature>
<evidence type="ECO:0000313" key="5">
    <source>
        <dbReference type="Proteomes" id="UP000239156"/>
    </source>
</evidence>
<gene>
    <name evidence="4" type="ORF">PSTT_07868</name>
</gene>
<dbReference type="Gene3D" id="1.10.10.60">
    <property type="entry name" value="Homeodomain-like"/>
    <property type="match status" value="1"/>
</dbReference>
<dbReference type="InterPro" id="IPR050863">
    <property type="entry name" value="CenT-Element_Derived"/>
</dbReference>
<name>A0A2S4VEP4_9BASI</name>
<feature type="domain" description="HTH CENPB-type" evidence="3">
    <location>
        <begin position="313"/>
        <end position="387"/>
    </location>
</feature>
<feature type="compositionally biased region" description="Basic and acidic residues" evidence="2">
    <location>
        <begin position="145"/>
        <end position="174"/>
    </location>
</feature>
<proteinExistence type="predicted"/>
<sequence>MPIKQMMAFQEAAQSFVELLRKLCDSSLHISCVANTLYAHEEPRRPSLNDATKACEELKMDVLENHFRLMKVEYKERQSQLTAKMNKGLSLTADEEEWIDGKGNLIDGELLIGRLSALASASGNESIHLNSDNVKTFSEIHDFHPKKSTKLPDRKKIAAKKNDKPEKTNTEKQKVLTSGKDSSTKKSAIQSNKDSSVKESVIPPTNVIPKDSGEIQTVIAAKVNSSDKQSSVQKSKRKSADLAHSSSQISNASYAEKVQVLDWHHKNGKNQTKTSAHFQKIFPLLKIKQPLLSKWLKAEDTIRAKHQESSHDATKRIRTLTYPKVEAALSEWMTQAVHYSLPITGEIIKEKWRDFARLDGIPSEEWLKLSSGWLESFKTRHQLRTFRKHGEAASVDITVVESEVVRMQEITKDYNLKDIFNMDETGLFYSMPPDVGLAFKATHGVKSDKTRLTLALTCNADGSEKKPLLFIGKSKKPRSFKGHMAEYYNYEYAHNSTAWMTAEIFQRWLKSWNSKLKEEDRNILLLLDNFRGHTLPDGGLSHIRVEFFSPNLTSHVQPLDAGIIKCFKSYYRKKAILRSINLFTEEMDKEEKTPMKNMFKVDQLLAMRMSQKAWDSVSASTIANCWGVTKIIKQSPNSCLEVINKSIENSTAALESQLNTLEFIGAVLPRNRMSISNLLDPEGENNHALQMRSDEEIFASVHDEDGEEDLVDCNPNSKEPEIPRPSKKDMCSIISRALRYLEDMDDSDSNKLTDLLETYQQKVLNDLHFKGQQAGIRDYFNPVTPQTTSTSRIEPSQKPPVASTSKVTLEMFV</sequence>
<evidence type="ECO:0000256" key="1">
    <source>
        <dbReference type="ARBA" id="ARBA00023125"/>
    </source>
</evidence>
<dbReference type="InterPro" id="IPR009057">
    <property type="entry name" value="Homeodomain-like_sf"/>
</dbReference>
<dbReference type="GO" id="GO:0003677">
    <property type="term" value="F:DNA binding"/>
    <property type="evidence" value="ECO:0007669"/>
    <property type="project" value="UniProtKB-KW"/>
</dbReference>
<keyword evidence="1" id="KW-0238">DNA-binding</keyword>
<accession>A0A2S4VEP4</accession>
<organism evidence="4 5">
    <name type="scientific">Puccinia striiformis</name>
    <dbReference type="NCBI Taxonomy" id="27350"/>
    <lineage>
        <taxon>Eukaryota</taxon>
        <taxon>Fungi</taxon>
        <taxon>Dikarya</taxon>
        <taxon>Basidiomycota</taxon>
        <taxon>Pucciniomycotina</taxon>
        <taxon>Pucciniomycetes</taxon>
        <taxon>Pucciniales</taxon>
        <taxon>Pucciniaceae</taxon>
        <taxon>Puccinia</taxon>
    </lineage>
</organism>
<feature type="compositionally biased region" description="Low complexity" evidence="2">
    <location>
        <begin position="223"/>
        <end position="233"/>
    </location>
</feature>
<evidence type="ECO:0000259" key="3">
    <source>
        <dbReference type="PROSITE" id="PS51253"/>
    </source>
</evidence>
<dbReference type="PANTHER" id="PTHR19303">
    <property type="entry name" value="TRANSPOSON"/>
    <property type="match status" value="1"/>
</dbReference>
<dbReference type="EMBL" id="PKSL01000069">
    <property type="protein sequence ID" value="POW07977.1"/>
    <property type="molecule type" value="Genomic_DNA"/>
</dbReference>
<dbReference type="AlphaFoldDB" id="A0A2S4VEP4"/>
<dbReference type="VEuPathDB" id="FungiDB:PSHT_03888"/>
<dbReference type="InterPro" id="IPR004875">
    <property type="entry name" value="DDE_SF_endonuclease_dom"/>
</dbReference>
<comment type="caution">
    <text evidence="4">The sequence shown here is derived from an EMBL/GenBank/DDBJ whole genome shotgun (WGS) entry which is preliminary data.</text>
</comment>
<feature type="region of interest" description="Disordered" evidence="2">
    <location>
        <begin position="145"/>
        <end position="210"/>
    </location>
</feature>
<dbReference type="PROSITE" id="PS51253">
    <property type="entry name" value="HTH_CENPB"/>
    <property type="match status" value="1"/>
</dbReference>
<dbReference type="VEuPathDB" id="FungiDB:PSTT_07868"/>
<evidence type="ECO:0000313" key="4">
    <source>
        <dbReference type="EMBL" id="POW07977.1"/>
    </source>
</evidence>
<dbReference type="Pfam" id="PF03184">
    <property type="entry name" value="DDE_1"/>
    <property type="match status" value="1"/>
</dbReference>
<dbReference type="InterPro" id="IPR006600">
    <property type="entry name" value="HTH_CenpB_DNA-bd_dom"/>
</dbReference>
<dbReference type="SMART" id="SM00674">
    <property type="entry name" value="CENPB"/>
    <property type="match status" value="1"/>
</dbReference>
<dbReference type="PANTHER" id="PTHR19303:SF73">
    <property type="entry name" value="PROTEIN PDC2"/>
    <property type="match status" value="1"/>
</dbReference>
<protein>
    <recommendedName>
        <fullName evidence="3">HTH CENPB-type domain-containing protein</fullName>
    </recommendedName>
</protein>
<evidence type="ECO:0000256" key="2">
    <source>
        <dbReference type="SAM" id="MobiDB-lite"/>
    </source>
</evidence>
<dbReference type="Proteomes" id="UP000239156">
    <property type="component" value="Unassembled WGS sequence"/>
</dbReference>